<feature type="region of interest" description="Disordered" evidence="1">
    <location>
        <begin position="162"/>
        <end position="184"/>
    </location>
</feature>
<feature type="region of interest" description="Disordered" evidence="1">
    <location>
        <begin position="1"/>
        <end position="26"/>
    </location>
</feature>
<gene>
    <name evidence="2" type="ORF">B0T19DRAFT_204424</name>
</gene>
<name>A0AAE0IE98_9PEZI</name>
<feature type="region of interest" description="Disordered" evidence="1">
    <location>
        <begin position="105"/>
        <end position="136"/>
    </location>
</feature>
<reference evidence="2" key="1">
    <citation type="journal article" date="2023" name="Mol. Phylogenet. Evol.">
        <title>Genome-scale phylogeny and comparative genomics of the fungal order Sordariales.</title>
        <authorList>
            <person name="Hensen N."/>
            <person name="Bonometti L."/>
            <person name="Westerberg I."/>
            <person name="Brannstrom I.O."/>
            <person name="Guillou S."/>
            <person name="Cros-Aarteil S."/>
            <person name="Calhoun S."/>
            <person name="Haridas S."/>
            <person name="Kuo A."/>
            <person name="Mondo S."/>
            <person name="Pangilinan J."/>
            <person name="Riley R."/>
            <person name="LaButti K."/>
            <person name="Andreopoulos B."/>
            <person name="Lipzen A."/>
            <person name="Chen C."/>
            <person name="Yan M."/>
            <person name="Daum C."/>
            <person name="Ng V."/>
            <person name="Clum A."/>
            <person name="Steindorff A."/>
            <person name="Ohm R.A."/>
            <person name="Martin F."/>
            <person name="Silar P."/>
            <person name="Natvig D.O."/>
            <person name="Lalanne C."/>
            <person name="Gautier V."/>
            <person name="Ament-Velasquez S.L."/>
            <person name="Kruys A."/>
            <person name="Hutchinson M.I."/>
            <person name="Powell A.J."/>
            <person name="Barry K."/>
            <person name="Miller A.N."/>
            <person name="Grigoriev I.V."/>
            <person name="Debuchy R."/>
            <person name="Gladieux P."/>
            <person name="Hiltunen Thoren M."/>
            <person name="Johannesson H."/>
        </authorList>
    </citation>
    <scope>NUCLEOTIDE SEQUENCE</scope>
    <source>
        <strain evidence="2">SMH4131-1</strain>
    </source>
</reference>
<dbReference type="Proteomes" id="UP001286456">
    <property type="component" value="Unassembled WGS sequence"/>
</dbReference>
<dbReference type="AlphaFoldDB" id="A0AAE0IE98"/>
<dbReference type="EMBL" id="JAUEPO010000004">
    <property type="protein sequence ID" value="KAK3323441.1"/>
    <property type="molecule type" value="Genomic_DNA"/>
</dbReference>
<feature type="compositionally biased region" description="Low complexity" evidence="1">
    <location>
        <begin position="116"/>
        <end position="130"/>
    </location>
</feature>
<reference evidence="2" key="2">
    <citation type="submission" date="2023-06" db="EMBL/GenBank/DDBJ databases">
        <authorList>
            <consortium name="Lawrence Berkeley National Laboratory"/>
            <person name="Haridas S."/>
            <person name="Hensen N."/>
            <person name="Bonometti L."/>
            <person name="Westerberg I."/>
            <person name="Brannstrom I.O."/>
            <person name="Guillou S."/>
            <person name="Cros-Aarteil S."/>
            <person name="Calhoun S."/>
            <person name="Kuo A."/>
            <person name="Mondo S."/>
            <person name="Pangilinan J."/>
            <person name="Riley R."/>
            <person name="Labutti K."/>
            <person name="Andreopoulos B."/>
            <person name="Lipzen A."/>
            <person name="Chen C."/>
            <person name="Yanf M."/>
            <person name="Daum C."/>
            <person name="Ng V."/>
            <person name="Clum A."/>
            <person name="Steindorff A."/>
            <person name="Ohm R."/>
            <person name="Martin F."/>
            <person name="Silar P."/>
            <person name="Natvig D."/>
            <person name="Lalanne C."/>
            <person name="Gautier V."/>
            <person name="Ament-Velasquez S.L."/>
            <person name="Kruys A."/>
            <person name="Hutchinson M.I."/>
            <person name="Powell A.J."/>
            <person name="Barry K."/>
            <person name="Miller A.N."/>
            <person name="Grigoriev I.V."/>
            <person name="Debuchy R."/>
            <person name="Gladieux P."/>
            <person name="Thoren M.H."/>
            <person name="Johannesson H."/>
        </authorList>
    </citation>
    <scope>NUCLEOTIDE SEQUENCE</scope>
    <source>
        <strain evidence="2">SMH4131-1</strain>
    </source>
</reference>
<organism evidence="2 3">
    <name type="scientific">Cercophora scortea</name>
    <dbReference type="NCBI Taxonomy" id="314031"/>
    <lineage>
        <taxon>Eukaryota</taxon>
        <taxon>Fungi</taxon>
        <taxon>Dikarya</taxon>
        <taxon>Ascomycota</taxon>
        <taxon>Pezizomycotina</taxon>
        <taxon>Sordariomycetes</taxon>
        <taxon>Sordariomycetidae</taxon>
        <taxon>Sordariales</taxon>
        <taxon>Lasiosphaeriaceae</taxon>
        <taxon>Cercophora</taxon>
    </lineage>
</organism>
<comment type="caution">
    <text evidence="2">The sequence shown here is derived from an EMBL/GenBank/DDBJ whole genome shotgun (WGS) entry which is preliminary data.</text>
</comment>
<evidence type="ECO:0000313" key="3">
    <source>
        <dbReference type="Proteomes" id="UP001286456"/>
    </source>
</evidence>
<evidence type="ECO:0000313" key="2">
    <source>
        <dbReference type="EMBL" id="KAK3323441.1"/>
    </source>
</evidence>
<sequence>MSTTPSRGWIPVLGRPTVNQNSTGAHEERAPTMVLIVPVMSVKNWLQQIPPIRKAVSMLDPRRRASSMFSASPSGTSTPDSEAETAVMEISDADRAAIVEGLTHAQAQAPGKNFASRSPSEPSRLPSPRENNSGVDWSFGRVGYNLVQESINESKSSQCGCYDHHHHHHQGHPGYPNHPEPRPDFERSTYVNGISWLLQGLPRDMDTDEVASLQRALPRTLSGAGPGVGLGLDGGDARFGQRPQGRSNIVHSILLSLLICMDACRRWATPQLVYYGGEFIRYEQEHHVGRKALNWAMFAATTGAAWLGQLGDGATGQMMQELLKYTVEGVTGALQEFAKTELANG</sequence>
<proteinExistence type="predicted"/>
<accession>A0AAE0IE98</accession>
<evidence type="ECO:0000256" key="1">
    <source>
        <dbReference type="SAM" id="MobiDB-lite"/>
    </source>
</evidence>
<protein>
    <submittedName>
        <fullName evidence="2">Uncharacterized protein</fullName>
    </submittedName>
</protein>
<keyword evidence="3" id="KW-1185">Reference proteome</keyword>